<proteinExistence type="predicted"/>
<keyword evidence="2" id="KW-1185">Reference proteome</keyword>
<evidence type="ECO:0008006" key="3">
    <source>
        <dbReference type="Google" id="ProtNLM"/>
    </source>
</evidence>
<sequence>MPKGLIKDDGCIAATAPRFLEDLGFSVRDDLRGLALTSFWHPPERPAVQDALRRARAGEEMRLKLDLSYIHERAGSRTVALSPSDIDGMVQIRLAPGP</sequence>
<evidence type="ECO:0000313" key="2">
    <source>
        <dbReference type="Proteomes" id="UP000049222"/>
    </source>
</evidence>
<gene>
    <name evidence="1" type="ORF">JDO7802_00724</name>
</gene>
<dbReference type="AlphaFoldDB" id="A0A0M6YFK0"/>
<reference evidence="1 2" key="1">
    <citation type="submission" date="2015-07" db="EMBL/GenBank/DDBJ databases">
        <authorList>
            <person name="Noorani M."/>
        </authorList>
    </citation>
    <scope>NUCLEOTIDE SEQUENCE [LARGE SCALE GENOMIC DNA]</scope>
    <source>
        <strain evidence="1 2">CECT 7802</strain>
    </source>
</reference>
<dbReference type="InterPro" id="IPR000014">
    <property type="entry name" value="PAS"/>
</dbReference>
<dbReference type="RefSeq" id="WP_144430496.1">
    <property type="nucleotide sequence ID" value="NZ_CXSU01000005.1"/>
</dbReference>
<dbReference type="SUPFAM" id="SSF55785">
    <property type="entry name" value="PYP-like sensor domain (PAS domain)"/>
    <property type="match status" value="1"/>
</dbReference>
<dbReference type="InterPro" id="IPR035965">
    <property type="entry name" value="PAS-like_dom_sf"/>
</dbReference>
<organism evidence="1 2">
    <name type="scientific">Jannaschia donghaensis</name>
    <dbReference type="NCBI Taxonomy" id="420998"/>
    <lineage>
        <taxon>Bacteria</taxon>
        <taxon>Pseudomonadati</taxon>
        <taxon>Pseudomonadota</taxon>
        <taxon>Alphaproteobacteria</taxon>
        <taxon>Rhodobacterales</taxon>
        <taxon>Roseobacteraceae</taxon>
        <taxon>Jannaschia</taxon>
    </lineage>
</organism>
<accession>A0A0M6YFK0</accession>
<dbReference type="EMBL" id="CXSU01000005">
    <property type="protein sequence ID" value="CTQ48720.1"/>
    <property type="molecule type" value="Genomic_DNA"/>
</dbReference>
<dbReference type="CDD" id="cd00130">
    <property type="entry name" value="PAS"/>
    <property type="match status" value="1"/>
</dbReference>
<dbReference type="Proteomes" id="UP000049222">
    <property type="component" value="Unassembled WGS sequence"/>
</dbReference>
<dbReference type="Gene3D" id="3.30.450.20">
    <property type="entry name" value="PAS domain"/>
    <property type="match status" value="1"/>
</dbReference>
<protein>
    <recommendedName>
        <fullName evidence="3">PAS fold protein</fullName>
    </recommendedName>
</protein>
<evidence type="ECO:0000313" key="1">
    <source>
        <dbReference type="EMBL" id="CTQ48720.1"/>
    </source>
</evidence>
<name>A0A0M6YFK0_9RHOB</name>
<dbReference type="OrthoDB" id="7659313at2"/>